<sequence length="396" mass="44683">MLNESPITYKTSTHRTSSPEKTLEKISKITTDIGLTRTSNITHLDRIKIPVFTSVRPLAKEGAVSVYAGKGPTEIHAKVSSIMEAVERYSAEIQGTENTILEKYNPENCLNPESLILPRNSYNDNALEWIKGYSIKTSREIYIPANVVFHPYTTEDVHHICLSNTNGLASGNTIEEAIFHGMMEVVERDAWSLFEAFKENKPEINCKNATNEYVCELIEKFRNANVYIKLLDLTSDNDIPTIGAVSEDLTLKDPALLTLGIGTHLDANIAAIRAITEVAQSRATQIHGTREDTTRANLLRDTGYDRMKRINRHWFRKSDETINIEDIPDKSKNSFKEDIELTMKLLEKTGIKDAYYVDLTRDINIPVVRVIIPGMELFSVDSSRVGNRLKPKDLII</sequence>
<reference evidence="2 3" key="1">
    <citation type="submission" date="2017-05" db="EMBL/GenBank/DDBJ databases">
        <title>Host range expansion of the Methanosphaera genus to humans and monogastric animals involves recent and extensive reduction in genome content.</title>
        <authorList>
            <person name="Hoedt E.C."/>
            <person name="Volmer J.G."/>
            <person name="Parks D.H."/>
            <person name="Rosewarne C.P."/>
            <person name="Denman S.E."/>
            <person name="Mcsweeney C.S."/>
            <person name="O Cuiv P."/>
            <person name="Hugenholtz P."/>
            <person name="Tyson G.W."/>
            <person name="Morrison M."/>
        </authorList>
    </citation>
    <scope>NUCLEOTIDE SEQUENCE [LARGE SCALE GENOMIC DNA]</scope>
    <source>
        <strain evidence="2 3">PA5</strain>
    </source>
</reference>
<proteinExistence type="predicted"/>
<evidence type="ECO:0000313" key="3">
    <source>
        <dbReference type="Proteomes" id="UP000248557"/>
    </source>
</evidence>
<dbReference type="EMBL" id="NGJK01000077">
    <property type="protein sequence ID" value="RAP02799.1"/>
    <property type="molecule type" value="Genomic_DNA"/>
</dbReference>
<dbReference type="AlphaFoldDB" id="A0A328Q7N0"/>
<dbReference type="GeneID" id="3855550"/>
<evidence type="ECO:0000259" key="1">
    <source>
        <dbReference type="PROSITE" id="PS51664"/>
    </source>
</evidence>
<dbReference type="PANTHER" id="PTHR37809:SF1">
    <property type="entry name" value="RIBOSOMAL PROTEIN S12 METHYLTHIOTRANSFERASE ACCESSORY FACTOR YCAO"/>
    <property type="match status" value="1"/>
</dbReference>
<dbReference type="Proteomes" id="UP000248557">
    <property type="component" value="Unassembled WGS sequence"/>
</dbReference>
<dbReference type="PANTHER" id="PTHR37809">
    <property type="entry name" value="RIBOSOMAL PROTEIN S12 METHYLTHIOTRANSFERASE ACCESSORY FACTOR YCAO"/>
    <property type="match status" value="1"/>
</dbReference>
<dbReference type="RefSeq" id="WP_011406735.1">
    <property type="nucleotide sequence ID" value="NZ_CATZNA010000100.1"/>
</dbReference>
<name>A0A328Q7N0_9EURY</name>
<dbReference type="InterPro" id="IPR003776">
    <property type="entry name" value="YcaO-like_dom"/>
</dbReference>
<organism evidence="2 3">
    <name type="scientific">Methanosphaera stadtmanae</name>
    <dbReference type="NCBI Taxonomy" id="2317"/>
    <lineage>
        <taxon>Archaea</taxon>
        <taxon>Methanobacteriati</taxon>
        <taxon>Methanobacteriota</taxon>
        <taxon>Methanomada group</taxon>
        <taxon>Methanobacteria</taxon>
        <taxon>Methanobacteriales</taxon>
        <taxon>Methanobacteriaceae</taxon>
        <taxon>Methanosphaera</taxon>
    </lineage>
</organism>
<dbReference type="Pfam" id="PF02624">
    <property type="entry name" value="YcaO"/>
    <property type="match status" value="1"/>
</dbReference>
<protein>
    <submittedName>
        <fullName evidence="2">Methanogenesis marker 1 protein</fullName>
    </submittedName>
</protein>
<dbReference type="OMA" id="CHLHPEI"/>
<gene>
    <name evidence="2" type="ORF">CA615_05750</name>
</gene>
<evidence type="ECO:0000313" key="2">
    <source>
        <dbReference type="EMBL" id="RAP02799.1"/>
    </source>
</evidence>
<dbReference type="InterPro" id="IPR017667">
    <property type="entry name" value="Methan_mark_1"/>
</dbReference>
<dbReference type="PROSITE" id="PS51664">
    <property type="entry name" value="YCAO"/>
    <property type="match status" value="1"/>
</dbReference>
<accession>A0A328Q7N0</accession>
<dbReference type="NCBIfam" id="TIGR03266">
    <property type="entry name" value="methan_mark_1"/>
    <property type="match status" value="1"/>
</dbReference>
<comment type="caution">
    <text evidence="2">The sequence shown here is derived from an EMBL/GenBank/DDBJ whole genome shotgun (WGS) entry which is preliminary data.</text>
</comment>
<dbReference type="Gene3D" id="3.30.1330.230">
    <property type="match status" value="1"/>
</dbReference>
<dbReference type="NCBIfam" id="TIGR00702">
    <property type="entry name" value="YcaO-type kinase domain"/>
    <property type="match status" value="1"/>
</dbReference>
<feature type="domain" description="YcaO" evidence="1">
    <location>
        <begin position="69"/>
        <end position="396"/>
    </location>
</feature>